<dbReference type="KEGG" id="spir:CWM47_21630"/>
<proteinExistence type="predicted"/>
<dbReference type="Gene3D" id="2.60.40.2410">
    <property type="entry name" value="Uncharacterised protein PF12988, DUF3872"/>
    <property type="match status" value="1"/>
</dbReference>
<evidence type="ECO:0000256" key="1">
    <source>
        <dbReference type="SAM" id="SignalP"/>
    </source>
</evidence>
<evidence type="ECO:0000313" key="3">
    <source>
        <dbReference type="Proteomes" id="UP000232883"/>
    </source>
</evidence>
<gene>
    <name evidence="2" type="ORF">CWM47_21630</name>
</gene>
<reference evidence="2 3" key="1">
    <citation type="submission" date="2017-11" db="EMBL/GenBank/DDBJ databases">
        <title>Taxonomic description and genome sequences of Spirosoma HA7 sp. nov., isolated from pollen microhabitat of Corylus avellana.</title>
        <authorList>
            <person name="Ambika Manirajan B."/>
            <person name="Suarez C."/>
            <person name="Ratering S."/>
            <person name="Geissler-Plaum R."/>
            <person name="Cardinale M."/>
            <person name="Sylvia S."/>
        </authorList>
    </citation>
    <scope>NUCLEOTIDE SEQUENCE [LARGE SCALE GENOMIC DNA]</scope>
    <source>
        <strain evidence="2 3">HA7</strain>
    </source>
</reference>
<dbReference type="Pfam" id="PF12988">
    <property type="entry name" value="TraQ_transposon"/>
    <property type="match status" value="1"/>
</dbReference>
<name>A0A2K8Z2V6_9BACT</name>
<dbReference type="AlphaFoldDB" id="A0A2K8Z2V6"/>
<dbReference type="InterPro" id="IPR038707">
    <property type="entry name" value="TraQ_sf"/>
</dbReference>
<dbReference type="EMBL" id="CP025096">
    <property type="protein sequence ID" value="AUD04208.1"/>
    <property type="molecule type" value="Genomic_DNA"/>
</dbReference>
<accession>A0A2K8Z2V6</accession>
<keyword evidence="1" id="KW-0732">Signal</keyword>
<evidence type="ECO:0008006" key="4">
    <source>
        <dbReference type="Google" id="ProtNLM"/>
    </source>
</evidence>
<organism evidence="2 3">
    <name type="scientific">Spirosoma pollinicola</name>
    <dbReference type="NCBI Taxonomy" id="2057025"/>
    <lineage>
        <taxon>Bacteria</taxon>
        <taxon>Pseudomonadati</taxon>
        <taxon>Bacteroidota</taxon>
        <taxon>Cytophagia</taxon>
        <taxon>Cytophagales</taxon>
        <taxon>Cytophagaceae</taxon>
        <taxon>Spirosoma</taxon>
    </lineage>
</organism>
<dbReference type="InterPro" id="IPR024355">
    <property type="entry name" value="TraQ_bacteroidetes"/>
</dbReference>
<evidence type="ECO:0000313" key="2">
    <source>
        <dbReference type="EMBL" id="AUD04208.1"/>
    </source>
</evidence>
<feature type="signal peptide" evidence="1">
    <location>
        <begin position="1"/>
        <end position="22"/>
    </location>
</feature>
<sequence>MKNKLVYLIVMATGLLLGSCMSDDLGLQTQTPFSVSTTNTPALVQAKDTVEFRLLINPSPYLSATSYRVSFQNTDSSLPVAVKIGRQLAAQGEWLSINDLSPWIAVRCDSVGQPKLLFYVKNQSGDLQTVEVSYTSAK</sequence>
<keyword evidence="3" id="KW-1185">Reference proteome</keyword>
<dbReference type="RefSeq" id="WP_100990274.1">
    <property type="nucleotide sequence ID" value="NZ_CP025096.1"/>
</dbReference>
<dbReference type="PROSITE" id="PS51257">
    <property type="entry name" value="PROKAR_LIPOPROTEIN"/>
    <property type="match status" value="1"/>
</dbReference>
<feature type="chain" id="PRO_5014920802" description="BACON domain-containing protein" evidence="1">
    <location>
        <begin position="23"/>
        <end position="138"/>
    </location>
</feature>
<dbReference type="Proteomes" id="UP000232883">
    <property type="component" value="Chromosome"/>
</dbReference>
<protein>
    <recommendedName>
        <fullName evidence="4">BACON domain-containing protein</fullName>
    </recommendedName>
</protein>